<dbReference type="NCBIfam" id="NF033563">
    <property type="entry name" value="transpos_IS30"/>
    <property type="match status" value="1"/>
</dbReference>
<dbReference type="InterPro" id="IPR036397">
    <property type="entry name" value="RNaseH_sf"/>
</dbReference>
<reference evidence="2 3" key="1">
    <citation type="submission" date="2011-03" db="EMBL/GenBank/DDBJ databases">
        <authorList>
            <person name="Weinstock G."/>
            <person name="Sodergren E."/>
            <person name="Clifton S."/>
            <person name="Fulton L."/>
            <person name="Fulton B."/>
            <person name="Courtney L."/>
            <person name="Fronick C."/>
            <person name="Harrison M."/>
            <person name="Strong C."/>
            <person name="Farmer C."/>
            <person name="Delahaunty K."/>
            <person name="Markovic C."/>
            <person name="Hall O."/>
            <person name="Minx P."/>
            <person name="Tomlinson C."/>
            <person name="Mitreva M."/>
            <person name="Hou S."/>
            <person name="Chen J."/>
            <person name="Wollam A."/>
            <person name="Pepin K.H."/>
            <person name="Johnson M."/>
            <person name="Bhonagiri V."/>
            <person name="Zhang X."/>
            <person name="Suruliraj S."/>
            <person name="Warren W."/>
            <person name="Chinwalla A."/>
            <person name="Mardis E.R."/>
            <person name="Wilson R.K."/>
        </authorList>
    </citation>
    <scope>NUCLEOTIDE SEQUENCE [LARGE SCALE GENOMIC DNA]</scope>
    <source>
        <strain evidence="2 3">YIT 11840</strain>
    </source>
</reference>
<dbReference type="GeneID" id="93558911"/>
<dbReference type="PANTHER" id="PTHR10948:SF23">
    <property type="entry name" value="TRANSPOSASE INSI FOR INSERTION SEQUENCE ELEMENT IS30A-RELATED"/>
    <property type="match status" value="1"/>
</dbReference>
<gene>
    <name evidence="2" type="ORF">HMPREF9441_03757</name>
</gene>
<name>G5SWI4_9BACT</name>
<dbReference type="eggNOG" id="COG2826">
    <property type="taxonomic scope" value="Bacteria"/>
</dbReference>
<proteinExistence type="predicted"/>
<protein>
    <submittedName>
        <fullName evidence="2">Integrase core domain protein</fullName>
    </submittedName>
</protein>
<dbReference type="GO" id="GO:0032196">
    <property type="term" value="P:transposition"/>
    <property type="evidence" value="ECO:0007669"/>
    <property type="project" value="TreeGrafter"/>
</dbReference>
<dbReference type="GO" id="GO:0015074">
    <property type="term" value="P:DNA integration"/>
    <property type="evidence" value="ECO:0007669"/>
    <property type="project" value="InterPro"/>
</dbReference>
<keyword evidence="3" id="KW-1185">Reference proteome</keyword>
<comment type="caution">
    <text evidence="2">The sequence shown here is derived from an EMBL/GenBank/DDBJ whole genome shotgun (WGS) entry which is preliminary data.</text>
</comment>
<dbReference type="InterPro" id="IPR051917">
    <property type="entry name" value="Transposase-Integrase"/>
</dbReference>
<dbReference type="Gene3D" id="3.30.420.10">
    <property type="entry name" value="Ribonuclease H-like superfamily/Ribonuclease H"/>
    <property type="match status" value="1"/>
</dbReference>
<dbReference type="PANTHER" id="PTHR10948">
    <property type="entry name" value="TRANSPOSASE"/>
    <property type="match status" value="1"/>
</dbReference>
<dbReference type="EMBL" id="AFFY01000092">
    <property type="protein sequence ID" value="EHG98400.1"/>
    <property type="molecule type" value="Genomic_DNA"/>
</dbReference>
<feature type="domain" description="Integrase catalytic" evidence="1">
    <location>
        <begin position="149"/>
        <end position="310"/>
    </location>
</feature>
<dbReference type="InterPro" id="IPR012337">
    <property type="entry name" value="RNaseH-like_sf"/>
</dbReference>
<organism evidence="2 3">
    <name type="scientific">Paraprevotella clara YIT 11840</name>
    <dbReference type="NCBI Taxonomy" id="762968"/>
    <lineage>
        <taxon>Bacteria</taxon>
        <taxon>Pseudomonadati</taxon>
        <taxon>Bacteroidota</taxon>
        <taxon>Bacteroidia</taxon>
        <taxon>Bacteroidales</taxon>
        <taxon>Prevotellaceae</taxon>
        <taxon>Paraprevotella</taxon>
    </lineage>
</organism>
<dbReference type="GO" id="GO:0004803">
    <property type="term" value="F:transposase activity"/>
    <property type="evidence" value="ECO:0007669"/>
    <property type="project" value="TreeGrafter"/>
</dbReference>
<dbReference type="GO" id="GO:0005829">
    <property type="term" value="C:cytosol"/>
    <property type="evidence" value="ECO:0007669"/>
    <property type="project" value="TreeGrafter"/>
</dbReference>
<evidence type="ECO:0000259" key="1">
    <source>
        <dbReference type="PROSITE" id="PS50994"/>
    </source>
</evidence>
<dbReference type="GO" id="GO:0003676">
    <property type="term" value="F:nucleic acid binding"/>
    <property type="evidence" value="ECO:0007669"/>
    <property type="project" value="InterPro"/>
</dbReference>
<dbReference type="Proteomes" id="UP000003598">
    <property type="component" value="Unassembled WGS sequence"/>
</dbReference>
<dbReference type="RefSeq" id="WP_008622987.1">
    <property type="nucleotide sequence ID" value="NZ_JH376655.1"/>
</dbReference>
<evidence type="ECO:0000313" key="2">
    <source>
        <dbReference type="EMBL" id="EHG98400.1"/>
    </source>
</evidence>
<sequence>MSHISLGQRYKIEGYLQINLKRAQIAKEIGLPKKTVNQEIKRNSNPQTGIYKAEEAHQLYLDRMQKKRKAIHFTEEIKEQVTTLLKEDYSPEQIAGTLKNISHQTIYKFVWNDKKKGGDLYKHLRNQGKRYQRKETYKSNDPINDRKSIDLRPAIVEQRSRIGDYEVDLVMGANHKGAILTFNDRATGYTLLGHLPCKGAIHTKEMIAKLITENQLTIHTITSDNGKEFSKHKELSEEFNLDYYFAHPYHSWERGSNENYNRLLRQYFPKGADLRFINEEELERVQNKLNNRPRKRFGYMSPKQVYLQAIKNQGNVNLLNNNQQN</sequence>
<dbReference type="SUPFAM" id="SSF53098">
    <property type="entry name" value="Ribonuclease H-like"/>
    <property type="match status" value="1"/>
</dbReference>
<dbReference type="PROSITE" id="PS50994">
    <property type="entry name" value="INTEGRASE"/>
    <property type="match status" value="1"/>
</dbReference>
<dbReference type="HOGENOM" id="CLU_035706_0_1_10"/>
<dbReference type="AlphaFoldDB" id="G5SWI4"/>
<accession>G5SWI4</accession>
<evidence type="ECO:0000313" key="3">
    <source>
        <dbReference type="Proteomes" id="UP000003598"/>
    </source>
</evidence>
<dbReference type="InterPro" id="IPR053392">
    <property type="entry name" value="Transposase_IS30-like"/>
</dbReference>
<dbReference type="PATRIC" id="fig|762968.3.peg.3290"/>
<dbReference type="InterPro" id="IPR001584">
    <property type="entry name" value="Integrase_cat-core"/>
</dbReference>